<keyword evidence="5 7" id="KW-0067">ATP-binding</keyword>
<dbReference type="NCBIfam" id="NF001380">
    <property type="entry name" value="PRK00279.1-2"/>
    <property type="match status" value="1"/>
</dbReference>
<dbReference type="AlphaFoldDB" id="A0A1F6CA74"/>
<feature type="binding site" evidence="5">
    <location>
        <begin position="10"/>
        <end position="15"/>
    </location>
    <ligand>
        <name>ATP</name>
        <dbReference type="ChEBI" id="CHEBI:30616"/>
    </ligand>
</feature>
<dbReference type="GO" id="GO:0044209">
    <property type="term" value="P:AMP salvage"/>
    <property type="evidence" value="ECO:0007669"/>
    <property type="project" value="UniProtKB-UniRule"/>
</dbReference>
<comment type="pathway">
    <text evidence="5">Purine metabolism; AMP biosynthesis via salvage pathway; AMP from ADP: step 1/1.</text>
</comment>
<feature type="region of interest" description="LID" evidence="5">
    <location>
        <begin position="126"/>
        <end position="163"/>
    </location>
</feature>
<dbReference type="InterPro" id="IPR033690">
    <property type="entry name" value="Adenylat_kinase_CS"/>
</dbReference>
<sequence length="213" mass="23553">MKSVFLGPPGVGKGTQAERLCADRGLPHISTGDILREARRNKTPVGIEAESYMNAGRLVPDGVILKLVSDRLSKGDVAGGFVFDGFPRTVAQAEALEQTLKERRWALDHVIYFEATEEVIVRRISGRRVCEKCASTFHVEYSPPQHPNTCDHCGGPLAQRPDDAEASVRERLRVYESTTTPLIGFYANRGVLRRVSADGDPDQVFEEMLAELE</sequence>
<feature type="binding site" evidence="5">
    <location>
        <position position="153"/>
    </location>
    <ligand>
        <name>Zn(2+)</name>
        <dbReference type="ChEBI" id="CHEBI:29105"/>
        <note>structural</note>
    </ligand>
</feature>
<comment type="domain">
    <text evidence="5">Consists of three domains, a large central CORE domain and two small peripheral domains, NMPbind and LID, which undergo movements during catalysis. The LID domain closes over the site of phosphoryl transfer upon ATP binding. Assembling and dissambling the active center during each catalytic cycle provides an effective means to prevent ATP hydrolysis. Some bacteria have evolved a zinc-coordinating structure that stabilizes the LID domain.</text>
</comment>
<keyword evidence="4 5" id="KW-0418">Kinase</keyword>
<feature type="region of interest" description="NMP" evidence="5">
    <location>
        <begin position="30"/>
        <end position="59"/>
    </location>
</feature>
<comment type="subunit">
    <text evidence="5 7">Monomer.</text>
</comment>
<dbReference type="PRINTS" id="PR00094">
    <property type="entry name" value="ADENYLTKNASE"/>
</dbReference>
<feature type="binding site" evidence="5">
    <location>
        <position position="31"/>
    </location>
    <ligand>
        <name>AMP</name>
        <dbReference type="ChEBI" id="CHEBI:456215"/>
    </ligand>
</feature>
<comment type="catalytic activity">
    <reaction evidence="5 7">
        <text>AMP + ATP = 2 ADP</text>
        <dbReference type="Rhea" id="RHEA:12973"/>
        <dbReference type="ChEBI" id="CHEBI:30616"/>
        <dbReference type="ChEBI" id="CHEBI:456215"/>
        <dbReference type="ChEBI" id="CHEBI:456216"/>
        <dbReference type="EC" id="2.7.4.3"/>
    </reaction>
</comment>
<dbReference type="EMBL" id="MFKF01000354">
    <property type="protein sequence ID" value="OGG45951.1"/>
    <property type="molecule type" value="Genomic_DNA"/>
</dbReference>
<dbReference type="InterPro" id="IPR027417">
    <property type="entry name" value="P-loop_NTPase"/>
</dbReference>
<dbReference type="NCBIfam" id="NF001381">
    <property type="entry name" value="PRK00279.1-3"/>
    <property type="match status" value="1"/>
</dbReference>
<feature type="binding site" evidence="5">
    <location>
        <position position="199"/>
    </location>
    <ligand>
        <name>ATP</name>
        <dbReference type="ChEBI" id="CHEBI:30616"/>
    </ligand>
</feature>
<dbReference type="Proteomes" id="UP000178606">
    <property type="component" value="Unassembled WGS sequence"/>
</dbReference>
<dbReference type="NCBIfam" id="NF011100">
    <property type="entry name" value="PRK14527.1"/>
    <property type="match status" value="1"/>
</dbReference>
<evidence type="ECO:0000256" key="2">
    <source>
        <dbReference type="ARBA" id="ARBA00022727"/>
    </source>
</evidence>
<dbReference type="GO" id="GO:0005524">
    <property type="term" value="F:ATP binding"/>
    <property type="evidence" value="ECO:0007669"/>
    <property type="project" value="UniProtKB-UniRule"/>
</dbReference>
<evidence type="ECO:0000256" key="1">
    <source>
        <dbReference type="ARBA" id="ARBA00022679"/>
    </source>
</evidence>
<dbReference type="SUPFAM" id="SSF52540">
    <property type="entry name" value="P-loop containing nucleoside triphosphate hydrolases"/>
    <property type="match status" value="1"/>
</dbReference>
<protein>
    <recommendedName>
        <fullName evidence="5 7">Adenylate kinase</fullName>
        <shortName evidence="5">AK</shortName>
        <ecNumber evidence="5 7">2.7.4.3</ecNumber>
    </recommendedName>
    <alternativeName>
        <fullName evidence="5">ATP-AMP transphosphorylase</fullName>
    </alternativeName>
    <alternativeName>
        <fullName evidence="5">ATP:AMP phosphotransferase</fullName>
    </alternativeName>
    <alternativeName>
        <fullName evidence="5">Adenylate monophosphate kinase</fullName>
    </alternativeName>
</protein>
<accession>A0A1F6CA74</accession>
<dbReference type="Gene3D" id="3.40.50.300">
    <property type="entry name" value="P-loop containing nucleotide triphosphate hydrolases"/>
    <property type="match status" value="1"/>
</dbReference>
<dbReference type="InterPro" id="IPR007862">
    <property type="entry name" value="Adenylate_kinase_lid-dom"/>
</dbReference>
<comment type="subcellular location">
    <subcellularLocation>
        <location evidence="5 7">Cytoplasm</location>
    </subcellularLocation>
</comment>
<feature type="binding site" evidence="5">
    <location>
        <begin position="85"/>
        <end position="88"/>
    </location>
    <ligand>
        <name>AMP</name>
        <dbReference type="ChEBI" id="CHEBI:456215"/>
    </ligand>
</feature>
<keyword evidence="1 5" id="KW-0808">Transferase</keyword>
<dbReference type="PANTHER" id="PTHR23359">
    <property type="entry name" value="NUCLEOTIDE KINASE"/>
    <property type="match status" value="1"/>
</dbReference>
<dbReference type="Pfam" id="PF00406">
    <property type="entry name" value="ADK"/>
    <property type="match status" value="1"/>
</dbReference>
<dbReference type="GO" id="GO:0008270">
    <property type="term" value="F:zinc ion binding"/>
    <property type="evidence" value="ECO:0007669"/>
    <property type="project" value="UniProtKB-UniRule"/>
</dbReference>
<dbReference type="GO" id="GO:0004017">
    <property type="term" value="F:AMP kinase activity"/>
    <property type="evidence" value="ECO:0007669"/>
    <property type="project" value="UniProtKB-UniRule"/>
</dbReference>
<feature type="domain" description="Adenylate kinase active site lid" evidence="8">
    <location>
        <begin position="127"/>
        <end position="162"/>
    </location>
</feature>
<dbReference type="InterPro" id="IPR006259">
    <property type="entry name" value="Adenyl_kin_sub"/>
</dbReference>
<keyword evidence="3 5" id="KW-0547">Nucleotide-binding</keyword>
<reference evidence="9 10" key="1">
    <citation type="journal article" date="2016" name="Nat. Commun.">
        <title>Thousands of microbial genomes shed light on interconnected biogeochemical processes in an aquifer system.</title>
        <authorList>
            <person name="Anantharaman K."/>
            <person name="Brown C.T."/>
            <person name="Hug L.A."/>
            <person name="Sharon I."/>
            <person name="Castelle C.J."/>
            <person name="Probst A.J."/>
            <person name="Thomas B.C."/>
            <person name="Singh A."/>
            <person name="Wilkins M.J."/>
            <person name="Karaoz U."/>
            <person name="Brodie E.L."/>
            <person name="Williams K.H."/>
            <person name="Hubbard S.S."/>
            <person name="Banfield J.F."/>
        </authorList>
    </citation>
    <scope>NUCLEOTIDE SEQUENCE [LARGE SCALE GENOMIC DNA]</scope>
    <source>
        <strain evidence="10">RIFCSPLOWO2_12_FULL_64_10</strain>
    </source>
</reference>
<dbReference type="UniPathway" id="UPA00588">
    <property type="reaction ID" value="UER00649"/>
</dbReference>
<feature type="binding site" evidence="5">
    <location>
        <position position="150"/>
    </location>
    <ligand>
        <name>Zn(2+)</name>
        <dbReference type="ChEBI" id="CHEBI:29105"/>
        <note>structural</note>
    </ligand>
</feature>
<evidence type="ECO:0000256" key="3">
    <source>
        <dbReference type="ARBA" id="ARBA00022741"/>
    </source>
</evidence>
<dbReference type="NCBIfam" id="TIGR01351">
    <property type="entry name" value="adk"/>
    <property type="match status" value="1"/>
</dbReference>
<keyword evidence="5" id="KW-0479">Metal-binding</keyword>
<name>A0A1F6CA74_HANXR</name>
<dbReference type="Pfam" id="PF05191">
    <property type="entry name" value="ADK_lid"/>
    <property type="match status" value="1"/>
</dbReference>
<comment type="caution">
    <text evidence="9">The sequence shown here is derived from an EMBL/GenBank/DDBJ whole genome shotgun (WGS) entry which is preliminary data.</text>
</comment>
<dbReference type="PROSITE" id="PS00113">
    <property type="entry name" value="ADENYLATE_KINASE"/>
    <property type="match status" value="1"/>
</dbReference>
<dbReference type="InterPro" id="IPR000850">
    <property type="entry name" value="Adenylat/UMP-CMP_kin"/>
</dbReference>
<evidence type="ECO:0000256" key="7">
    <source>
        <dbReference type="RuleBase" id="RU003331"/>
    </source>
</evidence>
<keyword evidence="5" id="KW-0963">Cytoplasm</keyword>
<comment type="similarity">
    <text evidence="5 6">Belongs to the adenylate kinase family.</text>
</comment>
<feature type="binding site" evidence="5">
    <location>
        <begin position="136"/>
        <end position="137"/>
    </location>
    <ligand>
        <name>ATP</name>
        <dbReference type="ChEBI" id="CHEBI:30616"/>
    </ligand>
</feature>
<evidence type="ECO:0000256" key="4">
    <source>
        <dbReference type="ARBA" id="ARBA00022777"/>
    </source>
</evidence>
<feature type="binding site" evidence="5">
    <location>
        <position position="133"/>
    </location>
    <ligand>
        <name>Zn(2+)</name>
        <dbReference type="ChEBI" id="CHEBI:29105"/>
        <note>structural</note>
    </ligand>
</feature>
<dbReference type="CDD" id="cd01428">
    <property type="entry name" value="ADK"/>
    <property type="match status" value="1"/>
</dbReference>
<keyword evidence="5" id="KW-0862">Zinc</keyword>
<feature type="binding site" evidence="5">
    <location>
        <position position="160"/>
    </location>
    <ligand>
        <name>AMP</name>
        <dbReference type="ChEBI" id="CHEBI:456215"/>
    </ligand>
</feature>
<keyword evidence="2 5" id="KW-0545">Nucleotide biosynthesis</keyword>
<feature type="binding site" evidence="5">
    <location>
        <position position="171"/>
    </location>
    <ligand>
        <name>AMP</name>
        <dbReference type="ChEBI" id="CHEBI:456215"/>
    </ligand>
</feature>
<feature type="binding site" evidence="5">
    <location>
        <position position="127"/>
    </location>
    <ligand>
        <name>ATP</name>
        <dbReference type="ChEBI" id="CHEBI:30616"/>
    </ligand>
</feature>
<evidence type="ECO:0000313" key="10">
    <source>
        <dbReference type="Proteomes" id="UP000178606"/>
    </source>
</evidence>
<feature type="binding site" evidence="5">
    <location>
        <begin position="57"/>
        <end position="59"/>
    </location>
    <ligand>
        <name>AMP</name>
        <dbReference type="ChEBI" id="CHEBI:456215"/>
    </ligand>
</feature>
<dbReference type="HAMAP" id="MF_00235">
    <property type="entry name" value="Adenylate_kinase_Adk"/>
    <property type="match status" value="1"/>
</dbReference>
<evidence type="ECO:0000259" key="8">
    <source>
        <dbReference type="Pfam" id="PF05191"/>
    </source>
</evidence>
<dbReference type="FunFam" id="3.40.50.300:FF:000106">
    <property type="entry name" value="Adenylate kinase mitochondrial"/>
    <property type="match status" value="1"/>
</dbReference>
<evidence type="ECO:0000313" key="9">
    <source>
        <dbReference type="EMBL" id="OGG45951.1"/>
    </source>
</evidence>
<proteinExistence type="inferred from homology"/>
<feature type="binding site" evidence="5">
    <location>
        <position position="92"/>
    </location>
    <ligand>
        <name>AMP</name>
        <dbReference type="ChEBI" id="CHEBI:456215"/>
    </ligand>
</feature>
<feature type="binding site" evidence="5">
    <location>
        <position position="36"/>
    </location>
    <ligand>
        <name>AMP</name>
        <dbReference type="ChEBI" id="CHEBI:456215"/>
    </ligand>
</feature>
<dbReference type="EC" id="2.7.4.3" evidence="5 7"/>
<organism evidence="9 10">
    <name type="scientific">Handelsmanbacteria sp. (strain RIFCSPLOWO2_12_FULL_64_10)</name>
    <dbReference type="NCBI Taxonomy" id="1817868"/>
    <lineage>
        <taxon>Bacteria</taxon>
        <taxon>Candidatus Handelsmaniibacteriota</taxon>
    </lineage>
</organism>
<evidence type="ECO:0000256" key="6">
    <source>
        <dbReference type="RuleBase" id="RU003330"/>
    </source>
</evidence>
<evidence type="ECO:0000256" key="5">
    <source>
        <dbReference type="HAMAP-Rule" id="MF_00235"/>
    </source>
</evidence>
<feature type="binding site" evidence="5">
    <location>
        <position position="130"/>
    </location>
    <ligand>
        <name>Zn(2+)</name>
        <dbReference type="ChEBI" id="CHEBI:29105"/>
        <note>structural</note>
    </ligand>
</feature>
<gene>
    <name evidence="5" type="primary">adk</name>
    <name evidence="9" type="ORF">A3F84_24410</name>
</gene>
<comment type="function">
    <text evidence="5">Catalyzes the reversible transfer of the terminal phosphate group between ATP and AMP. Plays an important role in cellular energy homeostasis and in adenine nucleotide metabolism.</text>
</comment>
<dbReference type="GO" id="GO:0005737">
    <property type="term" value="C:cytoplasm"/>
    <property type="evidence" value="ECO:0007669"/>
    <property type="project" value="UniProtKB-SubCell"/>
</dbReference>